<dbReference type="PROSITE" id="PS00480">
    <property type="entry name" value="CITRATE_SYNTHASE"/>
    <property type="match status" value="1"/>
</dbReference>
<dbReference type="InterPro" id="IPR019810">
    <property type="entry name" value="Citrate_synthase_AS"/>
</dbReference>
<dbReference type="Gene3D" id="1.10.230.10">
    <property type="entry name" value="Cytochrome P450-Terp, domain 2"/>
    <property type="match status" value="1"/>
</dbReference>
<dbReference type="SUPFAM" id="SSF48256">
    <property type="entry name" value="Citrate synthase"/>
    <property type="match status" value="1"/>
</dbReference>
<dbReference type="Proteomes" id="UP001156102">
    <property type="component" value="Unassembled WGS sequence"/>
</dbReference>
<keyword evidence="9" id="KW-1185">Reference proteome</keyword>
<dbReference type="GO" id="GO:0036440">
    <property type="term" value="F:citrate synthase activity"/>
    <property type="evidence" value="ECO:0007669"/>
    <property type="project" value="UniProtKB-EC"/>
</dbReference>
<comment type="catalytic activity">
    <reaction evidence="4">
        <text>oxaloacetate + acetyl-CoA + H2O = citrate + CoA + H(+)</text>
        <dbReference type="Rhea" id="RHEA:16845"/>
        <dbReference type="ChEBI" id="CHEBI:15377"/>
        <dbReference type="ChEBI" id="CHEBI:15378"/>
        <dbReference type="ChEBI" id="CHEBI:16452"/>
        <dbReference type="ChEBI" id="CHEBI:16947"/>
        <dbReference type="ChEBI" id="CHEBI:57287"/>
        <dbReference type="ChEBI" id="CHEBI:57288"/>
        <dbReference type="EC" id="2.3.3.16"/>
    </reaction>
</comment>
<feature type="active site" evidence="6">
    <location>
        <position position="249"/>
    </location>
</feature>
<dbReference type="InterPro" id="IPR036969">
    <property type="entry name" value="Citrate_synthase_sf"/>
</dbReference>
<organism evidence="8 9">
    <name type="scientific">Ectobacillus ponti</name>
    <dbReference type="NCBI Taxonomy" id="2961894"/>
    <lineage>
        <taxon>Bacteria</taxon>
        <taxon>Bacillati</taxon>
        <taxon>Bacillota</taxon>
        <taxon>Bacilli</taxon>
        <taxon>Bacillales</taxon>
        <taxon>Bacillaceae</taxon>
        <taxon>Ectobacillus</taxon>
    </lineage>
</organism>
<name>A0AA42BS86_9BACI</name>
<evidence type="ECO:0000256" key="5">
    <source>
        <dbReference type="PIRNR" id="PIRNR001369"/>
    </source>
</evidence>
<dbReference type="InterPro" id="IPR016143">
    <property type="entry name" value="Citrate_synth-like_sm_a-sub"/>
</dbReference>
<dbReference type="NCBIfam" id="NF009005">
    <property type="entry name" value="PRK12350.1"/>
    <property type="match status" value="1"/>
</dbReference>
<dbReference type="EMBL" id="JANCLT010000003">
    <property type="protein sequence ID" value="MCP8968188.1"/>
    <property type="molecule type" value="Genomic_DNA"/>
</dbReference>
<dbReference type="InterPro" id="IPR024176">
    <property type="entry name" value="Citrate_synthase_bac-typ"/>
</dbReference>
<protein>
    <recommendedName>
        <fullName evidence="5">Citrate synthase</fullName>
    </recommendedName>
</protein>
<gene>
    <name evidence="8" type="ORF">NK662_06500</name>
</gene>
<dbReference type="CDD" id="cd06109">
    <property type="entry name" value="BsCS-I_like"/>
    <property type="match status" value="1"/>
</dbReference>
<dbReference type="PANTHER" id="PTHR11739:SF4">
    <property type="entry name" value="CITRATE SYNTHASE, PEROXISOMAL"/>
    <property type="match status" value="1"/>
</dbReference>
<comment type="caution">
    <text evidence="8">The sequence shown here is derived from an EMBL/GenBank/DDBJ whole genome shotgun (WGS) entry which is preliminary data.</text>
</comment>
<accession>A0AA42BS86</accession>
<evidence type="ECO:0000256" key="3">
    <source>
        <dbReference type="ARBA" id="ARBA00022679"/>
    </source>
</evidence>
<dbReference type="GO" id="GO:0005829">
    <property type="term" value="C:cytosol"/>
    <property type="evidence" value="ECO:0007669"/>
    <property type="project" value="TreeGrafter"/>
</dbReference>
<dbReference type="Pfam" id="PF00285">
    <property type="entry name" value="Citrate_synt"/>
    <property type="match status" value="1"/>
</dbReference>
<reference evidence="8" key="1">
    <citation type="submission" date="2022-07" db="EMBL/GenBank/DDBJ databases">
        <authorList>
            <person name="Li W.-J."/>
            <person name="Deng Q.-Q."/>
        </authorList>
    </citation>
    <scope>NUCLEOTIDE SEQUENCE</scope>
    <source>
        <strain evidence="8">SYSU M60031</strain>
    </source>
</reference>
<evidence type="ECO:0000256" key="1">
    <source>
        <dbReference type="ARBA" id="ARBA00005163"/>
    </source>
</evidence>
<comment type="similarity">
    <text evidence="2 5 7">Belongs to the citrate synthase family.</text>
</comment>
<evidence type="ECO:0000256" key="6">
    <source>
        <dbReference type="PIRSR" id="PIRSR001369-1"/>
    </source>
</evidence>
<sequence length="359" mass="38831">MQRGLKGIVAAETAISFIDGNAGVLVYRGHPAAKVAVQHSFEEVAYLLWHGALPGAAELSALQAEMRQARQVPDFIYTLIETLPQGLDMMNQMAAAATALCPGQEKPTLAQAVQLTAAMPVIAAAVYRKEQGLPAIRPHAALGHAANYLYTLTGEVPQEAHARALEAYMILTMEHGLNASTFTARVIASTESDMASAVSGAIGALKGPLHGGAPTEVITMLEEIGTVERTEGWLRARLENGERLMGFGHRVYKTKDPRAVALRQVTEQVGQDDHWLRLAAHVEQTAIRLLEEYKPGRGLYTNVEFYAAAVMRSIGLPASMFTPTFAVSRTVGWTAHVLEQAGDNTIFRPEARYTGVIYS</sequence>
<feature type="active site" evidence="6">
    <location>
        <position position="304"/>
    </location>
</feature>
<dbReference type="PANTHER" id="PTHR11739">
    <property type="entry name" value="CITRATE SYNTHASE"/>
    <property type="match status" value="1"/>
</dbReference>
<evidence type="ECO:0000256" key="4">
    <source>
        <dbReference type="ARBA" id="ARBA00049288"/>
    </source>
</evidence>
<dbReference type="PRINTS" id="PR00143">
    <property type="entry name" value="CITRTSNTHASE"/>
</dbReference>
<dbReference type="GO" id="GO:0006099">
    <property type="term" value="P:tricarboxylic acid cycle"/>
    <property type="evidence" value="ECO:0007669"/>
    <property type="project" value="InterPro"/>
</dbReference>
<dbReference type="InterPro" id="IPR002020">
    <property type="entry name" value="Citrate_synthase"/>
</dbReference>
<dbReference type="GO" id="GO:0005975">
    <property type="term" value="P:carbohydrate metabolic process"/>
    <property type="evidence" value="ECO:0007669"/>
    <property type="project" value="TreeGrafter"/>
</dbReference>
<comment type="pathway">
    <text evidence="1">Carbohydrate metabolism; tricarboxylic acid cycle.</text>
</comment>
<keyword evidence="3 5" id="KW-0808">Transferase</keyword>
<proteinExistence type="inferred from homology"/>
<evidence type="ECO:0000313" key="8">
    <source>
        <dbReference type="EMBL" id="MCP8968188.1"/>
    </source>
</evidence>
<evidence type="ECO:0000256" key="2">
    <source>
        <dbReference type="ARBA" id="ARBA00010566"/>
    </source>
</evidence>
<dbReference type="AlphaFoldDB" id="A0AA42BS86"/>
<dbReference type="PIRSF" id="PIRSF001369">
    <property type="entry name" value="Citrate_synth"/>
    <property type="match status" value="1"/>
</dbReference>
<evidence type="ECO:0000256" key="7">
    <source>
        <dbReference type="RuleBase" id="RU003406"/>
    </source>
</evidence>
<evidence type="ECO:0000313" key="9">
    <source>
        <dbReference type="Proteomes" id="UP001156102"/>
    </source>
</evidence>
<dbReference type="InterPro" id="IPR016142">
    <property type="entry name" value="Citrate_synth-like_lrg_a-sub"/>
</dbReference>
<dbReference type="RefSeq" id="WP_254758106.1">
    <property type="nucleotide sequence ID" value="NZ_JANCLT010000003.1"/>
</dbReference>
<dbReference type="Gene3D" id="1.10.580.10">
    <property type="entry name" value="Citrate Synthase, domain 1"/>
    <property type="match status" value="1"/>
</dbReference>